<proteinExistence type="predicted"/>
<reference evidence="3" key="1">
    <citation type="submission" date="2016-10" db="EMBL/GenBank/DDBJ databases">
        <authorList>
            <person name="Varghese N."/>
            <person name="Submissions S."/>
        </authorList>
    </citation>
    <scope>NUCLEOTIDE SEQUENCE [LARGE SCALE GENOMIC DNA]</scope>
    <source>
        <strain evidence="3">DSM 11526</strain>
    </source>
</reference>
<dbReference type="PIRSF" id="PIRSF016481">
    <property type="entry name" value="Pilus_assembly_PilP"/>
    <property type="match status" value="1"/>
</dbReference>
<evidence type="ECO:0000313" key="2">
    <source>
        <dbReference type="EMBL" id="SEB00202.1"/>
    </source>
</evidence>
<dbReference type="AlphaFoldDB" id="A0A1H4FUL2"/>
<feature type="chain" id="PRO_5017240192" evidence="1">
    <location>
        <begin position="28"/>
        <end position="184"/>
    </location>
</feature>
<dbReference type="PROSITE" id="PS51257">
    <property type="entry name" value="PROKAR_LIPOPROTEIN"/>
    <property type="match status" value="1"/>
</dbReference>
<protein>
    <submittedName>
        <fullName evidence="2">Type IV pilus assembly protein PilP</fullName>
    </submittedName>
</protein>
<dbReference type="InterPro" id="IPR007446">
    <property type="entry name" value="PilP"/>
</dbReference>
<feature type="signal peptide" evidence="1">
    <location>
        <begin position="1"/>
        <end position="27"/>
    </location>
</feature>
<dbReference type="Pfam" id="PF04351">
    <property type="entry name" value="PilP"/>
    <property type="match status" value="1"/>
</dbReference>
<dbReference type="Gene3D" id="2.30.30.830">
    <property type="match status" value="1"/>
</dbReference>
<sequence>MIRTEVLKMARFCPLLLVVLASGCVWVEGTDDLKQYTEEQKAKPSGRIEPLPEFKAYESFVYEGSSLRDPFKPLAQISANDIEYEDQDALKPDMERDREYLETFSLDVLDMVGTITHTGDTGIWALIKDPNAEVHQVSVGDYLGNDYGQIVSVSERKLDLVEIISNGRGGWMKRPRTLSLEVQD</sequence>
<evidence type="ECO:0000256" key="1">
    <source>
        <dbReference type="SAM" id="SignalP"/>
    </source>
</evidence>
<name>A0A1H4FUL2_9GAMM</name>
<keyword evidence="1" id="KW-0732">Signal</keyword>
<organism evidence="2 3">
    <name type="scientific">Marinobacterium iners DSM 11526</name>
    <dbReference type="NCBI Taxonomy" id="1122198"/>
    <lineage>
        <taxon>Bacteria</taxon>
        <taxon>Pseudomonadati</taxon>
        <taxon>Pseudomonadota</taxon>
        <taxon>Gammaproteobacteria</taxon>
        <taxon>Oceanospirillales</taxon>
        <taxon>Oceanospirillaceae</taxon>
        <taxon>Marinobacterium</taxon>
    </lineage>
</organism>
<dbReference type="EMBL" id="FNRJ01000012">
    <property type="protein sequence ID" value="SEB00202.1"/>
    <property type="molecule type" value="Genomic_DNA"/>
</dbReference>
<dbReference type="Proteomes" id="UP000242469">
    <property type="component" value="Unassembled WGS sequence"/>
</dbReference>
<dbReference type="STRING" id="1122198.SAMN02745729_11298"/>
<evidence type="ECO:0000313" key="3">
    <source>
        <dbReference type="Proteomes" id="UP000242469"/>
    </source>
</evidence>
<gene>
    <name evidence="2" type="ORF">SAMN02745729_11298</name>
</gene>
<accession>A0A1H4FUL2</accession>
<keyword evidence="3" id="KW-1185">Reference proteome</keyword>